<reference evidence="1" key="1">
    <citation type="journal article" date="2015" name="Nature">
        <title>Complex archaea that bridge the gap between prokaryotes and eukaryotes.</title>
        <authorList>
            <person name="Spang A."/>
            <person name="Saw J.H."/>
            <person name="Jorgensen S.L."/>
            <person name="Zaremba-Niedzwiedzka K."/>
            <person name="Martijn J."/>
            <person name="Lind A.E."/>
            <person name="van Eijk R."/>
            <person name="Schleper C."/>
            <person name="Guy L."/>
            <person name="Ettema T.J."/>
        </authorList>
    </citation>
    <scope>NUCLEOTIDE SEQUENCE</scope>
</reference>
<protein>
    <submittedName>
        <fullName evidence="1">Uncharacterized protein</fullName>
    </submittedName>
</protein>
<evidence type="ECO:0000313" key="1">
    <source>
        <dbReference type="EMBL" id="KKO01978.1"/>
    </source>
</evidence>
<comment type="caution">
    <text evidence="1">The sequence shown here is derived from an EMBL/GenBank/DDBJ whole genome shotgun (WGS) entry which is preliminary data.</text>
</comment>
<sequence length="194" mass="21582">MNVVMMNEQFSAEVAPSMVLLDVAGRKNKVFNAERASAALDLADELQDLGGSGKITDHLGDYDPIANMFSDDTDDLGEPADQVLVYYKSHSGRAKKSEIARVARVIGSSNVRHPHYTNPRTNEEGDLYVTGSRALVYSETAPRDATHVAFLVSTSVWYNHNRAVAYWPYHEDQIELFLEDINHRLAEGKVSVAR</sequence>
<organism evidence="1">
    <name type="scientific">marine sediment metagenome</name>
    <dbReference type="NCBI Taxonomy" id="412755"/>
    <lineage>
        <taxon>unclassified sequences</taxon>
        <taxon>metagenomes</taxon>
        <taxon>ecological metagenomes</taxon>
    </lineage>
</organism>
<accession>A0A0F9VPX0</accession>
<gene>
    <name evidence="1" type="ORF">LCGC14_0113330</name>
</gene>
<name>A0A0F9VPX0_9ZZZZ</name>
<dbReference type="AlphaFoldDB" id="A0A0F9VPX0"/>
<dbReference type="EMBL" id="LAZR01000033">
    <property type="protein sequence ID" value="KKO01978.1"/>
    <property type="molecule type" value="Genomic_DNA"/>
</dbReference>
<proteinExistence type="predicted"/>